<evidence type="ECO:0000313" key="2">
    <source>
        <dbReference type="EMBL" id="RPA71467.1"/>
    </source>
</evidence>
<accession>A0A3N4HCP9</accession>
<protein>
    <submittedName>
        <fullName evidence="2">Uncharacterized protein</fullName>
    </submittedName>
</protein>
<dbReference type="EMBL" id="ML119926">
    <property type="protein sequence ID" value="RPA71467.1"/>
    <property type="molecule type" value="Genomic_DNA"/>
</dbReference>
<gene>
    <name evidence="2" type="ORF">BJ508DRAFT_335999</name>
</gene>
<sequence length="171" mass="18935">MLKPARGTGRQPVKPESTKPTTTKKTLSARIEASSKANTSNTSKTDMQITTSRPLVKLVGLKERLEDVLSSHGNVVNVKAYKYLADKALKQRDEGNYTLWMALSRSERYDKFLLGQYPHDSSPLSQGDRQRKILEVVKGMPVAGHGSERESRSYCGEALVASPGPWAMVKE</sequence>
<proteinExistence type="predicted"/>
<feature type="region of interest" description="Disordered" evidence="1">
    <location>
        <begin position="1"/>
        <end position="47"/>
    </location>
</feature>
<name>A0A3N4HCP9_ASCIM</name>
<reference evidence="2 3" key="1">
    <citation type="journal article" date="2018" name="Nat. Ecol. Evol.">
        <title>Pezizomycetes genomes reveal the molecular basis of ectomycorrhizal truffle lifestyle.</title>
        <authorList>
            <person name="Murat C."/>
            <person name="Payen T."/>
            <person name="Noel B."/>
            <person name="Kuo A."/>
            <person name="Morin E."/>
            <person name="Chen J."/>
            <person name="Kohler A."/>
            <person name="Krizsan K."/>
            <person name="Balestrini R."/>
            <person name="Da Silva C."/>
            <person name="Montanini B."/>
            <person name="Hainaut M."/>
            <person name="Levati E."/>
            <person name="Barry K.W."/>
            <person name="Belfiori B."/>
            <person name="Cichocki N."/>
            <person name="Clum A."/>
            <person name="Dockter R.B."/>
            <person name="Fauchery L."/>
            <person name="Guy J."/>
            <person name="Iotti M."/>
            <person name="Le Tacon F."/>
            <person name="Lindquist E.A."/>
            <person name="Lipzen A."/>
            <person name="Malagnac F."/>
            <person name="Mello A."/>
            <person name="Molinier V."/>
            <person name="Miyauchi S."/>
            <person name="Poulain J."/>
            <person name="Riccioni C."/>
            <person name="Rubini A."/>
            <person name="Sitrit Y."/>
            <person name="Splivallo R."/>
            <person name="Traeger S."/>
            <person name="Wang M."/>
            <person name="Zifcakova L."/>
            <person name="Wipf D."/>
            <person name="Zambonelli A."/>
            <person name="Paolocci F."/>
            <person name="Nowrousian M."/>
            <person name="Ottonello S."/>
            <person name="Baldrian P."/>
            <person name="Spatafora J.W."/>
            <person name="Henrissat B."/>
            <person name="Nagy L.G."/>
            <person name="Aury J.M."/>
            <person name="Wincker P."/>
            <person name="Grigoriev I.V."/>
            <person name="Bonfante P."/>
            <person name="Martin F.M."/>
        </authorList>
    </citation>
    <scope>NUCLEOTIDE SEQUENCE [LARGE SCALE GENOMIC DNA]</scope>
    <source>
        <strain evidence="2 3">RN42</strain>
    </source>
</reference>
<organism evidence="2 3">
    <name type="scientific">Ascobolus immersus RN42</name>
    <dbReference type="NCBI Taxonomy" id="1160509"/>
    <lineage>
        <taxon>Eukaryota</taxon>
        <taxon>Fungi</taxon>
        <taxon>Dikarya</taxon>
        <taxon>Ascomycota</taxon>
        <taxon>Pezizomycotina</taxon>
        <taxon>Pezizomycetes</taxon>
        <taxon>Pezizales</taxon>
        <taxon>Ascobolaceae</taxon>
        <taxon>Ascobolus</taxon>
    </lineage>
</organism>
<dbReference type="AlphaFoldDB" id="A0A3N4HCP9"/>
<dbReference type="Proteomes" id="UP000275078">
    <property type="component" value="Unassembled WGS sequence"/>
</dbReference>
<keyword evidence="3" id="KW-1185">Reference proteome</keyword>
<evidence type="ECO:0000256" key="1">
    <source>
        <dbReference type="SAM" id="MobiDB-lite"/>
    </source>
</evidence>
<feature type="compositionally biased region" description="Low complexity" evidence="1">
    <location>
        <begin position="34"/>
        <end position="45"/>
    </location>
</feature>
<evidence type="ECO:0000313" key="3">
    <source>
        <dbReference type="Proteomes" id="UP000275078"/>
    </source>
</evidence>